<dbReference type="Pfam" id="PF01425">
    <property type="entry name" value="Amidase"/>
    <property type="match status" value="1"/>
</dbReference>
<evidence type="ECO:0000313" key="6">
    <source>
        <dbReference type="EMBL" id="OOO12160.1"/>
    </source>
</evidence>
<dbReference type="eggNOG" id="KOG1212">
    <property type="taxonomic scope" value="Eukaryota"/>
</dbReference>
<dbReference type="InterPro" id="IPR023631">
    <property type="entry name" value="Amidase_dom"/>
</dbReference>
<dbReference type="PANTHER" id="PTHR46072">
    <property type="entry name" value="AMIDASE-RELATED-RELATED"/>
    <property type="match status" value="1"/>
</dbReference>
<feature type="binding site" evidence="4">
    <location>
        <begin position="231"/>
        <end position="234"/>
    </location>
    <ligand>
        <name>substrate</name>
    </ligand>
</feature>
<dbReference type="GO" id="GO:0016787">
    <property type="term" value="F:hydrolase activity"/>
    <property type="evidence" value="ECO:0007669"/>
    <property type="project" value="UniProtKB-KW"/>
</dbReference>
<dbReference type="PIRSF" id="PIRSF001221">
    <property type="entry name" value="Amidase_fungi"/>
    <property type="match status" value="1"/>
</dbReference>
<evidence type="ECO:0000256" key="1">
    <source>
        <dbReference type="ARBA" id="ARBA00009199"/>
    </source>
</evidence>
<accession>A0A1S9DT41</accession>
<evidence type="ECO:0000259" key="5">
    <source>
        <dbReference type="Pfam" id="PF01425"/>
    </source>
</evidence>
<evidence type="ECO:0000256" key="2">
    <source>
        <dbReference type="ARBA" id="ARBA00022801"/>
    </source>
</evidence>
<feature type="binding site" evidence="4">
    <location>
        <position position="184"/>
    </location>
    <ligand>
        <name>substrate</name>
    </ligand>
</feature>
<feature type="active site" description="Acyl-ester intermediate" evidence="3">
    <location>
        <position position="234"/>
    </location>
</feature>
<dbReference type="PANTHER" id="PTHR46072:SF4">
    <property type="entry name" value="AMIDASE C550.07-RELATED"/>
    <property type="match status" value="1"/>
</dbReference>
<feature type="binding site" evidence="4">
    <location>
        <position position="210"/>
    </location>
    <ligand>
        <name>substrate</name>
    </ligand>
</feature>
<dbReference type="SUPFAM" id="SSF75304">
    <property type="entry name" value="Amidase signature (AS) enzymes"/>
    <property type="match status" value="1"/>
</dbReference>
<name>A0A1S9DT41_ASPOZ</name>
<keyword evidence="2" id="KW-0378">Hydrolase</keyword>
<feature type="domain" description="Amidase" evidence="5">
    <location>
        <begin position="80"/>
        <end position="535"/>
    </location>
</feature>
<feature type="active site" description="Charge relay system" evidence="3">
    <location>
        <position position="135"/>
    </location>
</feature>
<dbReference type="Gene3D" id="3.90.1300.10">
    <property type="entry name" value="Amidase signature (AS) domain"/>
    <property type="match status" value="1"/>
</dbReference>
<evidence type="ECO:0000256" key="4">
    <source>
        <dbReference type="PIRSR" id="PIRSR001221-2"/>
    </source>
</evidence>
<organism evidence="6 7">
    <name type="scientific">Aspergillus oryzae</name>
    <name type="common">Yellow koji mold</name>
    <dbReference type="NCBI Taxonomy" id="5062"/>
    <lineage>
        <taxon>Eukaryota</taxon>
        <taxon>Fungi</taxon>
        <taxon>Dikarya</taxon>
        <taxon>Ascomycota</taxon>
        <taxon>Pezizomycotina</taxon>
        <taxon>Eurotiomycetes</taxon>
        <taxon>Eurotiomycetidae</taxon>
        <taxon>Eurotiales</taxon>
        <taxon>Aspergillaceae</taxon>
        <taxon>Aspergillus</taxon>
        <taxon>Aspergillus subgen. Circumdati</taxon>
    </lineage>
</organism>
<reference evidence="6 7" key="1">
    <citation type="submission" date="2016-10" db="EMBL/GenBank/DDBJ databases">
        <title>Genome sequencing of Aspergillus oryzae BCC7051.</title>
        <authorList>
            <person name="Thammarongtham C."/>
            <person name="Vorapreeda T."/>
            <person name="Nookaew I."/>
            <person name="Srisuk T."/>
            <person name="Land M."/>
            <person name="Jeennor S."/>
            <person name="Laoteng K."/>
        </authorList>
    </citation>
    <scope>NUCLEOTIDE SEQUENCE [LARGE SCALE GENOMIC DNA]</scope>
    <source>
        <strain evidence="6 7">BCC7051</strain>
    </source>
</reference>
<comment type="caution">
    <text evidence="6">The sequence shown here is derived from an EMBL/GenBank/DDBJ whole genome shotgun (WGS) entry which is preliminary data.</text>
</comment>
<protein>
    <submittedName>
        <fullName evidence="6">Amidase</fullName>
    </submittedName>
</protein>
<dbReference type="InterPro" id="IPR036928">
    <property type="entry name" value="AS_sf"/>
</dbReference>
<dbReference type="VEuPathDB" id="FungiDB:AO090102000022"/>
<comment type="similarity">
    <text evidence="1">Belongs to the amidase family.</text>
</comment>
<dbReference type="OrthoDB" id="6428749at2759"/>
<gene>
    <name evidence="6" type="ORF">OAory_01086300</name>
</gene>
<dbReference type="AlphaFoldDB" id="A0A1S9DT41"/>
<evidence type="ECO:0000313" key="7">
    <source>
        <dbReference type="Proteomes" id="UP000190312"/>
    </source>
</evidence>
<evidence type="ECO:0000256" key="3">
    <source>
        <dbReference type="PIRSR" id="PIRSR001221-1"/>
    </source>
</evidence>
<proteinExistence type="inferred from homology"/>
<dbReference type="Proteomes" id="UP000190312">
    <property type="component" value="Unassembled WGS sequence"/>
</dbReference>
<dbReference type="EMBL" id="MKZY01000003">
    <property type="protein sequence ID" value="OOO12160.1"/>
    <property type="molecule type" value="Genomic_DNA"/>
</dbReference>
<sequence length="555" mass="60722">METPKEKPSWQEIAQGVQKTRDDSIARVDPPIPSLPTALPNRVIDIPRQLLSSSEVSITETSAEDLVVSLAAGELTATAVARAFLRRAAIAQKLTNCIYELLPERALAQAERLDNYLVEHGTPAGPLHGLPISVKAHVGIAGRDNTAGFVGWVGRKNTDDAKIVKILVDAGAVVYARTTEPQGLMALETCSNITGNTVNPHNTALSAGGSSGGESALQALYGSPLGIGSDIGGSIRSPASNCGLYGLKPTNGRVPLIGCAAYVIGCETILGTLGPLSPTLGGIKLFMKTILAAKPWTTDPSLHQIPWRDNESHIYRDGKKKLTVGVLWDDGVVKPAPPVARALQEMMDRLKAFPSDVEVIEWKPYKQKEALEILTRLYAPDGGKAFAENLALSGEPYLPLLAWTLRDTPGVEELSLHEVWEWTLKREMFRYSYLQEWNTVAPKMDVILCPAYPTPAPLLDTSRYWGYTSIWNLLDYPAIVFPVTKVDPTRDAKDPTYTPRNEFDSWCHNHYDAQKQQEAPVCLQLVAKRFEDEKVVQALEVIKEKIGLPFVDCLA</sequence>
<feature type="active site" description="Charge relay system" evidence="3">
    <location>
        <position position="210"/>
    </location>
</feature>